<dbReference type="InterPro" id="IPR038107">
    <property type="entry name" value="Glycos_transf_N_sf"/>
</dbReference>
<evidence type="ECO:0000256" key="1">
    <source>
        <dbReference type="ARBA" id="ARBA00004713"/>
    </source>
</evidence>
<dbReference type="Pfam" id="PF04413">
    <property type="entry name" value="Glycos_transf_N"/>
    <property type="match status" value="1"/>
</dbReference>
<evidence type="ECO:0000256" key="4">
    <source>
        <dbReference type="ARBA" id="ARBA00022679"/>
    </source>
</evidence>
<keyword evidence="7" id="KW-1133">Transmembrane helix</keyword>
<gene>
    <name evidence="9" type="ORF">AACH10_18070</name>
</gene>
<dbReference type="GO" id="GO:0043842">
    <property type="term" value="F:Kdo transferase activity"/>
    <property type="evidence" value="ECO:0007669"/>
    <property type="project" value="UniProtKB-EC"/>
</dbReference>
<comment type="catalytic activity">
    <reaction evidence="6 7">
        <text>lipid IVA (E. coli) + CMP-3-deoxy-beta-D-manno-octulosonate = alpha-Kdo-(2-&gt;6)-lipid IVA (E. coli) + CMP + H(+)</text>
        <dbReference type="Rhea" id="RHEA:28066"/>
        <dbReference type="ChEBI" id="CHEBI:15378"/>
        <dbReference type="ChEBI" id="CHEBI:58603"/>
        <dbReference type="ChEBI" id="CHEBI:60364"/>
        <dbReference type="ChEBI" id="CHEBI:60377"/>
        <dbReference type="ChEBI" id="CHEBI:85987"/>
        <dbReference type="EC" id="2.4.99.12"/>
    </reaction>
</comment>
<evidence type="ECO:0000256" key="2">
    <source>
        <dbReference type="ARBA" id="ARBA00012621"/>
    </source>
</evidence>
<sequence>MSRLWQGAVRAVYALALWLATPLYLWRLWRRGASEPGYRAHWGERLGRYVGAPPEPGCVWLHAVSLGEARAALPLVEALRRQRPGVRLLFTHGTATGREAGERLMQPGDLQAWLPYDTPGATRRFLRHFRPSAGVLMETEIWPVLLREAERAGVPMVLANARLSERSARKGRRLAALLHPAAARLAKVLAQTPDDAQRLRAAGARDVAVSGNLKFDMTPPPLLLARGLQWRRALMRPVVMMASSREGEEEPLLDDWAALPSPRPLLLLVPRHPQRFDMVASLVQAAGLTLARRSRWVNMPPDNAAQADVWLGDTVGEMPLYYACADVALLGGSFEPLGGQNLIEAAACGCPVVMGPHTFNFAQAAWHAEQCGAARRVQDLQQGVDVAVMAVADLARNQWVDRALGFAAAHRGAAEQMAAEVLALAGDAVAVAPQDPTTRPGTA</sequence>
<dbReference type="PANTHER" id="PTHR42755">
    <property type="entry name" value="3-DEOXY-MANNO-OCTULOSONATE CYTIDYLYLTRANSFERASE"/>
    <property type="match status" value="1"/>
</dbReference>
<keyword evidence="7" id="KW-0472">Membrane</keyword>
<organism evidence="9 10">
    <name type="scientific">Pseudaquabacterium inlustre</name>
    <dbReference type="NCBI Taxonomy" id="2984192"/>
    <lineage>
        <taxon>Bacteria</taxon>
        <taxon>Pseudomonadati</taxon>
        <taxon>Pseudomonadota</taxon>
        <taxon>Betaproteobacteria</taxon>
        <taxon>Burkholderiales</taxon>
        <taxon>Sphaerotilaceae</taxon>
        <taxon>Pseudaquabacterium</taxon>
    </lineage>
</organism>
<dbReference type="SUPFAM" id="SSF53756">
    <property type="entry name" value="UDP-Glycosyltransferase/glycogen phosphorylase"/>
    <property type="match status" value="1"/>
</dbReference>
<dbReference type="CDD" id="cd01635">
    <property type="entry name" value="Glycosyltransferase_GTB-type"/>
    <property type="match status" value="1"/>
</dbReference>
<dbReference type="PANTHER" id="PTHR42755:SF1">
    <property type="entry name" value="3-DEOXY-D-MANNO-OCTULOSONIC ACID TRANSFERASE, MITOCHONDRIAL-RELATED"/>
    <property type="match status" value="1"/>
</dbReference>
<dbReference type="EMBL" id="JBBUTH010000009">
    <property type="protein sequence ID" value="MEK8052164.1"/>
    <property type="molecule type" value="Genomic_DNA"/>
</dbReference>
<comment type="subcellular location">
    <subcellularLocation>
        <location evidence="7">Cell membrane</location>
    </subcellularLocation>
</comment>
<evidence type="ECO:0000256" key="5">
    <source>
        <dbReference type="ARBA" id="ARBA00031445"/>
    </source>
</evidence>
<dbReference type="InterPro" id="IPR007507">
    <property type="entry name" value="Glycos_transf_N"/>
</dbReference>
<dbReference type="Gene3D" id="3.40.50.11720">
    <property type="entry name" value="3-Deoxy-D-manno-octulosonic-acid transferase, N-terminal domain"/>
    <property type="match status" value="1"/>
</dbReference>
<dbReference type="Proteomes" id="UP001365405">
    <property type="component" value="Unassembled WGS sequence"/>
</dbReference>
<dbReference type="InterPro" id="IPR039901">
    <property type="entry name" value="Kdotransferase"/>
</dbReference>
<evidence type="ECO:0000259" key="8">
    <source>
        <dbReference type="Pfam" id="PF04413"/>
    </source>
</evidence>
<dbReference type="EC" id="2.4.99.12" evidence="2 7"/>
<evidence type="ECO:0000313" key="10">
    <source>
        <dbReference type="Proteomes" id="UP001365405"/>
    </source>
</evidence>
<comment type="similarity">
    <text evidence="7">Belongs to the glycosyltransferase group 1 family.</text>
</comment>
<reference evidence="9 10" key="1">
    <citation type="submission" date="2024-04" db="EMBL/GenBank/DDBJ databases">
        <title>Novel species of the genus Ideonella isolated from streams.</title>
        <authorList>
            <person name="Lu H."/>
        </authorList>
    </citation>
    <scope>NUCLEOTIDE SEQUENCE [LARGE SCALE GENOMIC DNA]</scope>
    <source>
        <strain evidence="9 10">DXS22W</strain>
    </source>
</reference>
<proteinExistence type="inferred from homology"/>
<feature type="transmembrane region" description="Helical" evidence="7">
    <location>
        <begin position="12"/>
        <end position="29"/>
    </location>
</feature>
<keyword evidence="7" id="KW-0812">Transmembrane</keyword>
<accession>A0ABU9CJY5</accession>
<keyword evidence="10" id="KW-1185">Reference proteome</keyword>
<keyword evidence="7" id="KW-1003">Cell membrane</keyword>
<feature type="domain" description="3-deoxy-D-manno-octulosonic-acid transferase N-terminal" evidence="8">
    <location>
        <begin position="41"/>
        <end position="217"/>
    </location>
</feature>
<dbReference type="Gene3D" id="3.40.50.2000">
    <property type="entry name" value="Glycogen Phosphorylase B"/>
    <property type="match status" value="1"/>
</dbReference>
<name>A0ABU9CJY5_9BURK</name>
<keyword evidence="7" id="KW-0448">Lipopolysaccharide biosynthesis</keyword>
<keyword evidence="9" id="KW-0328">Glycosyltransferase</keyword>
<evidence type="ECO:0000256" key="3">
    <source>
        <dbReference type="ARBA" id="ARBA00019077"/>
    </source>
</evidence>
<keyword evidence="4 7" id="KW-0808">Transferase</keyword>
<comment type="pathway">
    <text evidence="1 7">Bacterial outer membrane biogenesis; LPS core biosynthesis.</text>
</comment>
<comment type="function">
    <text evidence="7">Involved in lipopolysaccharide (LPS) biosynthesis. Catalyzes the transfer of 3-deoxy-D-manno-octulosonate (Kdo) residue(s) from CMP-Kdo to lipid IV(A), the tetraacyldisaccharide-1,4'-bisphosphate precursor of lipid A.</text>
</comment>
<evidence type="ECO:0000313" key="9">
    <source>
        <dbReference type="EMBL" id="MEK8052164.1"/>
    </source>
</evidence>
<dbReference type="RefSeq" id="WP_341411882.1">
    <property type="nucleotide sequence ID" value="NZ_JBBUTH010000009.1"/>
</dbReference>
<protein>
    <recommendedName>
        <fullName evidence="3 7">3-deoxy-D-manno-octulosonic acid transferase</fullName>
        <shortName evidence="7">Kdo transferase</shortName>
        <ecNumber evidence="2 7">2.4.99.12</ecNumber>
    </recommendedName>
    <alternativeName>
        <fullName evidence="5 7">Lipid IV(A) 3-deoxy-D-manno-octulosonic acid transferase</fullName>
    </alternativeName>
</protein>
<comment type="caution">
    <text evidence="9">The sequence shown here is derived from an EMBL/GenBank/DDBJ whole genome shotgun (WGS) entry which is preliminary data.</text>
</comment>
<evidence type="ECO:0000256" key="7">
    <source>
        <dbReference type="RuleBase" id="RU365103"/>
    </source>
</evidence>
<evidence type="ECO:0000256" key="6">
    <source>
        <dbReference type="ARBA" id="ARBA00049183"/>
    </source>
</evidence>